<dbReference type="InterPro" id="IPR002575">
    <property type="entry name" value="Aminoglycoside_PTrfase"/>
</dbReference>
<dbReference type="InterPro" id="IPR011009">
    <property type="entry name" value="Kinase-like_dom_sf"/>
</dbReference>
<dbReference type="Pfam" id="PF01636">
    <property type="entry name" value="APH"/>
    <property type="match status" value="1"/>
</dbReference>
<feature type="domain" description="Aminoglycoside phosphotransferase" evidence="1">
    <location>
        <begin position="33"/>
        <end position="226"/>
    </location>
</feature>
<dbReference type="EMBL" id="BAAAZX010000007">
    <property type="protein sequence ID" value="GAA3992655.1"/>
    <property type="molecule type" value="Genomic_DNA"/>
</dbReference>
<dbReference type="RefSeq" id="WP_345563794.1">
    <property type="nucleotide sequence ID" value="NZ_BAAAZX010000007.1"/>
</dbReference>
<reference evidence="3" key="1">
    <citation type="journal article" date="2019" name="Int. J. Syst. Evol. Microbiol.">
        <title>The Global Catalogue of Microorganisms (GCM) 10K type strain sequencing project: providing services to taxonomists for standard genome sequencing and annotation.</title>
        <authorList>
            <consortium name="The Broad Institute Genomics Platform"/>
            <consortium name="The Broad Institute Genome Sequencing Center for Infectious Disease"/>
            <person name="Wu L."/>
            <person name="Ma J."/>
        </authorList>
    </citation>
    <scope>NUCLEOTIDE SEQUENCE [LARGE SCALE GENOMIC DNA]</scope>
    <source>
        <strain evidence="3">JCM 16924</strain>
    </source>
</reference>
<gene>
    <name evidence="2" type="ORF">GCM10022232_29560</name>
</gene>
<comment type="caution">
    <text evidence="2">The sequence shown here is derived from an EMBL/GenBank/DDBJ whole genome shotgun (WGS) entry which is preliminary data.</text>
</comment>
<evidence type="ECO:0000259" key="1">
    <source>
        <dbReference type="Pfam" id="PF01636"/>
    </source>
</evidence>
<evidence type="ECO:0000313" key="3">
    <source>
        <dbReference type="Proteomes" id="UP001500456"/>
    </source>
</evidence>
<protein>
    <recommendedName>
        <fullName evidence="1">Aminoglycoside phosphotransferase domain-containing protein</fullName>
    </recommendedName>
</protein>
<proteinExistence type="predicted"/>
<dbReference type="Gene3D" id="3.90.1200.10">
    <property type="match status" value="1"/>
</dbReference>
<accession>A0ABP7R5T6</accession>
<name>A0ABP7R5T6_9ACTN</name>
<keyword evidence="3" id="KW-1185">Reference proteome</keyword>
<sequence length="295" mass="31923">MNPTLPHLSNDDARRLHGLLGARPVHAHRLTERGYSNVHRLLVRLDDGRSAFVKRAADTQTAGWLRDEHRAYAELGGSFMPRLLGWADGEHPLLVLEDLSSCHWPPPWSSHQVGAVLDSLAELAACRPFPGLGKVTGTVHAQSGWTEVARDPAPFLALGLCSPGWLDRALPALLDASGDATCLDGDAVLHLDVRSDNLCFRDGRALLVDWNLAAVGEARYDIAFWLPSLHAEGGPPPESVALLPPEHVALVAGFFACRAGLPVIRVAPRVRDVQLSQLRTALPWCARVLGLPEPG</sequence>
<dbReference type="SUPFAM" id="SSF56112">
    <property type="entry name" value="Protein kinase-like (PK-like)"/>
    <property type="match status" value="1"/>
</dbReference>
<evidence type="ECO:0000313" key="2">
    <source>
        <dbReference type="EMBL" id="GAA3992655.1"/>
    </source>
</evidence>
<organism evidence="2 3">
    <name type="scientific">Streptomyces plumbiresistens</name>
    <dbReference type="NCBI Taxonomy" id="511811"/>
    <lineage>
        <taxon>Bacteria</taxon>
        <taxon>Bacillati</taxon>
        <taxon>Actinomycetota</taxon>
        <taxon>Actinomycetes</taxon>
        <taxon>Kitasatosporales</taxon>
        <taxon>Streptomycetaceae</taxon>
        <taxon>Streptomyces</taxon>
    </lineage>
</organism>
<dbReference type="Proteomes" id="UP001500456">
    <property type="component" value="Unassembled WGS sequence"/>
</dbReference>